<keyword evidence="18" id="KW-0539">Nucleus</keyword>
<evidence type="ECO:0000256" key="8">
    <source>
        <dbReference type="ARBA" id="ARBA00022553"/>
    </source>
</evidence>
<dbReference type="PANTHER" id="PTHR35971">
    <property type="entry name" value="SI:DKEY-31G6.6"/>
    <property type="match status" value="1"/>
</dbReference>
<feature type="domain" description="Ig-like" evidence="23">
    <location>
        <begin position="2723"/>
        <end position="2808"/>
    </location>
</feature>
<dbReference type="FunFam" id="2.60.40.10:FF:001084">
    <property type="entry name" value="obscurin-like isoform X3"/>
    <property type="match status" value="1"/>
</dbReference>
<dbReference type="Ensembl" id="ENSAOCT00000060748.1">
    <property type="protein sequence ID" value="ENSAOCP00000061236.1"/>
    <property type="gene ID" value="ENSAOCG00000020832.2"/>
</dbReference>
<feature type="domain" description="Ig-like" evidence="23">
    <location>
        <begin position="1564"/>
        <end position="1647"/>
    </location>
</feature>
<feature type="region of interest" description="Disordered" evidence="22">
    <location>
        <begin position="3168"/>
        <end position="3220"/>
    </location>
</feature>
<organism evidence="25 26">
    <name type="scientific">Amphiprion ocellaris</name>
    <name type="common">Clown anemonefish</name>
    <dbReference type="NCBI Taxonomy" id="80972"/>
    <lineage>
        <taxon>Eukaryota</taxon>
        <taxon>Metazoa</taxon>
        <taxon>Chordata</taxon>
        <taxon>Craniata</taxon>
        <taxon>Vertebrata</taxon>
        <taxon>Euteleostomi</taxon>
        <taxon>Actinopterygii</taxon>
        <taxon>Neopterygii</taxon>
        <taxon>Teleostei</taxon>
        <taxon>Neoteleostei</taxon>
        <taxon>Acanthomorphata</taxon>
        <taxon>Ovalentaria</taxon>
        <taxon>Pomacentridae</taxon>
        <taxon>Amphiprion</taxon>
    </lineage>
</organism>
<evidence type="ECO:0000256" key="10">
    <source>
        <dbReference type="ARBA" id="ARBA00022723"/>
    </source>
</evidence>
<feature type="domain" description="Ig-like" evidence="23">
    <location>
        <begin position="1483"/>
        <end position="1558"/>
    </location>
</feature>
<evidence type="ECO:0000256" key="9">
    <source>
        <dbReference type="ARBA" id="ARBA00022679"/>
    </source>
</evidence>
<comment type="catalytic activity">
    <reaction evidence="20">
        <text>L-threonyl-[protein] + ATP = O-phospho-L-threonyl-[protein] + ADP + H(+)</text>
        <dbReference type="Rhea" id="RHEA:46608"/>
        <dbReference type="Rhea" id="RHEA-COMP:11060"/>
        <dbReference type="Rhea" id="RHEA-COMP:11605"/>
        <dbReference type="ChEBI" id="CHEBI:15378"/>
        <dbReference type="ChEBI" id="CHEBI:30013"/>
        <dbReference type="ChEBI" id="CHEBI:30616"/>
        <dbReference type="ChEBI" id="CHEBI:61977"/>
        <dbReference type="ChEBI" id="CHEBI:456216"/>
        <dbReference type="EC" id="2.7.11.1"/>
    </reaction>
</comment>
<keyword evidence="14" id="KW-0067">ATP-binding</keyword>
<keyword evidence="12" id="KW-0547">Nucleotide-binding</keyword>
<dbReference type="PANTHER" id="PTHR35971:SF4">
    <property type="entry name" value="OBSCURIN"/>
    <property type="match status" value="1"/>
</dbReference>
<feature type="domain" description="Ig-like" evidence="23">
    <location>
        <begin position="1651"/>
        <end position="1826"/>
    </location>
</feature>
<evidence type="ECO:0000256" key="16">
    <source>
        <dbReference type="ARBA" id="ARBA00022860"/>
    </source>
</evidence>
<dbReference type="PROSITE" id="PS50835">
    <property type="entry name" value="IG_LIKE"/>
    <property type="match status" value="29"/>
</dbReference>
<keyword evidence="15" id="KW-0460">Magnesium</keyword>
<evidence type="ECO:0000256" key="12">
    <source>
        <dbReference type="ARBA" id="ARBA00022741"/>
    </source>
</evidence>
<dbReference type="FunFam" id="2.60.40.10:FF:000148">
    <property type="entry name" value="titin isoform X1"/>
    <property type="match status" value="1"/>
</dbReference>
<evidence type="ECO:0000256" key="2">
    <source>
        <dbReference type="ARBA" id="ARBA00004123"/>
    </source>
</evidence>
<feature type="domain" description="Ig-like" evidence="23">
    <location>
        <begin position="1026"/>
        <end position="1097"/>
    </location>
</feature>
<feature type="domain" description="Ig-like" evidence="23">
    <location>
        <begin position="110"/>
        <end position="198"/>
    </location>
</feature>
<feature type="region of interest" description="Disordered" evidence="22">
    <location>
        <begin position="3250"/>
        <end position="3270"/>
    </location>
</feature>
<proteinExistence type="inferred from homology"/>
<dbReference type="SMART" id="SM00060">
    <property type="entry name" value="FN3"/>
    <property type="match status" value="1"/>
</dbReference>
<keyword evidence="6" id="KW-0963">Cytoplasm</keyword>
<evidence type="ECO:0000256" key="13">
    <source>
        <dbReference type="ARBA" id="ARBA00022777"/>
    </source>
</evidence>
<evidence type="ECO:0000313" key="25">
    <source>
        <dbReference type="Ensembl" id="ENSAOCP00000061236.1"/>
    </source>
</evidence>
<dbReference type="InterPro" id="IPR007110">
    <property type="entry name" value="Ig-like_dom"/>
</dbReference>
<feature type="domain" description="Ig-like" evidence="23">
    <location>
        <begin position="2991"/>
        <end position="3075"/>
    </location>
</feature>
<dbReference type="InterPro" id="IPR003961">
    <property type="entry name" value="FN3_dom"/>
</dbReference>
<feature type="domain" description="Ig-like" evidence="23">
    <location>
        <begin position="3673"/>
        <end position="3760"/>
    </location>
</feature>
<dbReference type="GO" id="GO:0005516">
    <property type="term" value="F:calmodulin binding"/>
    <property type="evidence" value="ECO:0007669"/>
    <property type="project" value="UniProtKB-KW"/>
</dbReference>
<dbReference type="SMART" id="SM00409">
    <property type="entry name" value="IG"/>
    <property type="match status" value="34"/>
</dbReference>
<feature type="domain" description="Ig-like" evidence="23">
    <location>
        <begin position="2353"/>
        <end position="2448"/>
    </location>
</feature>
<accession>A0AAQ5ZA63</accession>
<evidence type="ECO:0000313" key="26">
    <source>
        <dbReference type="Proteomes" id="UP001501940"/>
    </source>
</evidence>
<evidence type="ECO:0000256" key="17">
    <source>
        <dbReference type="ARBA" id="ARBA00023157"/>
    </source>
</evidence>
<feature type="domain" description="Ig-like" evidence="23">
    <location>
        <begin position="10"/>
        <end position="100"/>
    </location>
</feature>
<feature type="domain" description="Ig-like" evidence="23">
    <location>
        <begin position="1118"/>
        <end position="1177"/>
    </location>
</feature>
<comment type="subcellular location">
    <subcellularLocation>
        <location evidence="3">Cytoplasm</location>
    </subcellularLocation>
    <subcellularLocation>
        <location evidence="2">Nucleus</location>
    </subcellularLocation>
</comment>
<dbReference type="FunFam" id="2.60.40.10:FF:000228">
    <property type="entry name" value="obscurin isoform X4"/>
    <property type="match status" value="5"/>
</dbReference>
<evidence type="ECO:0000256" key="22">
    <source>
        <dbReference type="SAM" id="MobiDB-lite"/>
    </source>
</evidence>
<keyword evidence="7" id="KW-0723">Serine/threonine-protein kinase</keyword>
<dbReference type="GO" id="GO:0046872">
    <property type="term" value="F:metal ion binding"/>
    <property type="evidence" value="ECO:0007669"/>
    <property type="project" value="UniProtKB-KW"/>
</dbReference>
<dbReference type="GO" id="GO:0005737">
    <property type="term" value="C:cytoplasm"/>
    <property type="evidence" value="ECO:0007669"/>
    <property type="project" value="UniProtKB-SubCell"/>
</dbReference>
<dbReference type="Pfam" id="PF07679">
    <property type="entry name" value="I-set"/>
    <property type="match status" value="32"/>
</dbReference>
<feature type="domain" description="Ig-like" evidence="23">
    <location>
        <begin position="361"/>
        <end position="444"/>
    </location>
</feature>
<evidence type="ECO:0000256" key="1">
    <source>
        <dbReference type="ARBA" id="ARBA00001946"/>
    </source>
</evidence>
<evidence type="ECO:0000256" key="14">
    <source>
        <dbReference type="ARBA" id="ARBA00022840"/>
    </source>
</evidence>
<evidence type="ECO:0000256" key="21">
    <source>
        <dbReference type="ARBA" id="ARBA00048679"/>
    </source>
</evidence>
<feature type="domain" description="Ig-like" evidence="23">
    <location>
        <begin position="2648"/>
        <end position="2719"/>
    </location>
</feature>
<comment type="catalytic activity">
    <reaction evidence="21">
        <text>L-seryl-[protein] + ATP = O-phospho-L-seryl-[protein] + ADP + H(+)</text>
        <dbReference type="Rhea" id="RHEA:17989"/>
        <dbReference type="Rhea" id="RHEA-COMP:9863"/>
        <dbReference type="Rhea" id="RHEA-COMP:11604"/>
        <dbReference type="ChEBI" id="CHEBI:15378"/>
        <dbReference type="ChEBI" id="CHEBI:29999"/>
        <dbReference type="ChEBI" id="CHEBI:30616"/>
        <dbReference type="ChEBI" id="CHEBI:83421"/>
        <dbReference type="ChEBI" id="CHEBI:456216"/>
        <dbReference type="EC" id="2.7.11.1"/>
    </reaction>
</comment>
<reference evidence="25 26" key="1">
    <citation type="submission" date="2022-01" db="EMBL/GenBank/DDBJ databases">
        <title>A chromosome-scale genome assembly of the false clownfish, Amphiprion ocellaris.</title>
        <authorList>
            <person name="Ryu T."/>
        </authorList>
    </citation>
    <scope>NUCLEOTIDE SEQUENCE [LARGE SCALE GENOMIC DNA]</scope>
</reference>
<dbReference type="FunFam" id="2.60.40.10:FF:000211">
    <property type="entry name" value="Obscurin-like protein 1"/>
    <property type="match status" value="4"/>
</dbReference>
<dbReference type="GO" id="GO:0005634">
    <property type="term" value="C:nucleus"/>
    <property type="evidence" value="ECO:0007669"/>
    <property type="project" value="UniProtKB-SubCell"/>
</dbReference>
<feature type="compositionally biased region" description="Basic and acidic residues" evidence="22">
    <location>
        <begin position="3198"/>
        <end position="3213"/>
    </location>
</feature>
<dbReference type="InterPro" id="IPR013098">
    <property type="entry name" value="Ig_I-set"/>
</dbReference>
<feature type="domain" description="Ig-like" evidence="23">
    <location>
        <begin position="1306"/>
        <end position="1377"/>
    </location>
</feature>
<evidence type="ECO:0000256" key="18">
    <source>
        <dbReference type="ARBA" id="ARBA00023242"/>
    </source>
</evidence>
<evidence type="ECO:0000256" key="5">
    <source>
        <dbReference type="ARBA" id="ARBA00012513"/>
    </source>
</evidence>
<evidence type="ECO:0000259" key="24">
    <source>
        <dbReference type="PROSITE" id="PS50853"/>
    </source>
</evidence>
<keyword evidence="19" id="KW-0393">Immunoglobulin domain</keyword>
<keyword evidence="8" id="KW-0597">Phosphoprotein</keyword>
<reference evidence="25" key="2">
    <citation type="submission" date="2025-08" db="UniProtKB">
        <authorList>
            <consortium name="Ensembl"/>
        </authorList>
    </citation>
    <scope>IDENTIFICATION</scope>
</reference>
<dbReference type="GO" id="GO:0005524">
    <property type="term" value="F:ATP binding"/>
    <property type="evidence" value="ECO:0007669"/>
    <property type="project" value="UniProtKB-KW"/>
</dbReference>
<feature type="domain" description="Ig-like" evidence="23">
    <location>
        <begin position="2813"/>
        <end position="2897"/>
    </location>
</feature>
<feature type="domain" description="Ig-like" evidence="23">
    <location>
        <begin position="2277"/>
        <end position="2350"/>
    </location>
</feature>
<keyword evidence="9" id="KW-0808">Transferase</keyword>
<keyword evidence="16" id="KW-0112">Calmodulin-binding</keyword>
<dbReference type="PROSITE" id="PS50853">
    <property type="entry name" value="FN3"/>
    <property type="match status" value="1"/>
</dbReference>
<dbReference type="InterPro" id="IPR036179">
    <property type="entry name" value="Ig-like_dom_sf"/>
</dbReference>
<feature type="domain" description="Ig-like" evidence="23">
    <location>
        <begin position="822"/>
        <end position="907"/>
    </location>
</feature>
<feature type="domain" description="Ig-like" evidence="23">
    <location>
        <begin position="934"/>
        <end position="993"/>
    </location>
</feature>
<evidence type="ECO:0000256" key="11">
    <source>
        <dbReference type="ARBA" id="ARBA00022737"/>
    </source>
</evidence>
<feature type="domain" description="Ig-like" evidence="23">
    <location>
        <begin position="1380"/>
        <end position="1472"/>
    </location>
</feature>
<evidence type="ECO:0000256" key="4">
    <source>
        <dbReference type="ARBA" id="ARBA00006692"/>
    </source>
</evidence>
<keyword evidence="13" id="KW-0418">Kinase</keyword>
<feature type="domain" description="Fibronectin type-III" evidence="24">
    <location>
        <begin position="542"/>
        <end position="641"/>
    </location>
</feature>
<feature type="domain" description="Ig-like" evidence="23">
    <location>
        <begin position="2118"/>
        <end position="2189"/>
    </location>
</feature>
<dbReference type="InterPro" id="IPR013783">
    <property type="entry name" value="Ig-like_fold"/>
</dbReference>
<dbReference type="InterPro" id="IPR036116">
    <property type="entry name" value="FN3_sf"/>
</dbReference>
<dbReference type="FunFam" id="2.60.40.10:FF:000032">
    <property type="entry name" value="palladin isoform X1"/>
    <property type="match status" value="2"/>
</dbReference>
<dbReference type="EC" id="2.7.11.1" evidence="5"/>
<feature type="compositionally biased region" description="Basic and acidic residues" evidence="22">
    <location>
        <begin position="3090"/>
        <end position="3102"/>
    </location>
</feature>
<feature type="domain" description="Ig-like" evidence="23">
    <location>
        <begin position="3316"/>
        <end position="3400"/>
    </location>
</feature>
<dbReference type="SMART" id="SM00406">
    <property type="entry name" value="IGv"/>
    <property type="match status" value="12"/>
</dbReference>
<name>A0AAQ5ZA63_AMPOC</name>
<protein>
    <recommendedName>
        <fullName evidence="5">non-specific serine/threonine protein kinase</fullName>
        <ecNumber evidence="5">2.7.11.1</ecNumber>
    </recommendedName>
</protein>
<keyword evidence="11" id="KW-0677">Repeat</keyword>
<feature type="domain" description="Ig-like" evidence="23">
    <location>
        <begin position="269"/>
        <end position="357"/>
    </location>
</feature>
<dbReference type="GO" id="GO:0004674">
    <property type="term" value="F:protein serine/threonine kinase activity"/>
    <property type="evidence" value="ECO:0007669"/>
    <property type="project" value="UniProtKB-KW"/>
</dbReference>
<evidence type="ECO:0000256" key="20">
    <source>
        <dbReference type="ARBA" id="ARBA00047899"/>
    </source>
</evidence>
<dbReference type="CDD" id="cd00063">
    <property type="entry name" value="FN3"/>
    <property type="match status" value="1"/>
</dbReference>
<feature type="domain" description="Ig-like" evidence="23">
    <location>
        <begin position="1920"/>
        <end position="2004"/>
    </location>
</feature>
<comment type="cofactor">
    <cofactor evidence="1">
        <name>Mg(2+)</name>
        <dbReference type="ChEBI" id="CHEBI:18420"/>
    </cofactor>
</comment>
<feature type="domain" description="Ig-like" evidence="23">
    <location>
        <begin position="1212"/>
        <end position="1271"/>
    </location>
</feature>
<feature type="domain" description="Ig-like" evidence="23">
    <location>
        <begin position="2467"/>
        <end position="2539"/>
    </location>
</feature>
<dbReference type="GeneTree" id="ENSGT00940000154756"/>
<dbReference type="Gene3D" id="2.60.40.10">
    <property type="entry name" value="Immunoglobulins"/>
    <property type="match status" value="38"/>
</dbReference>
<evidence type="ECO:0000256" key="3">
    <source>
        <dbReference type="ARBA" id="ARBA00004496"/>
    </source>
</evidence>
<feature type="domain" description="Ig-like" evidence="23">
    <location>
        <begin position="3584"/>
        <end position="3668"/>
    </location>
</feature>
<evidence type="ECO:0000256" key="6">
    <source>
        <dbReference type="ARBA" id="ARBA00022490"/>
    </source>
</evidence>
<evidence type="ECO:0000259" key="23">
    <source>
        <dbReference type="PROSITE" id="PS50835"/>
    </source>
</evidence>
<dbReference type="InterPro" id="IPR003598">
    <property type="entry name" value="Ig_sub2"/>
</dbReference>
<dbReference type="Pfam" id="PF00041">
    <property type="entry name" value="fn3"/>
    <property type="match status" value="1"/>
</dbReference>
<feature type="domain" description="Ig-like" evidence="23">
    <location>
        <begin position="2902"/>
        <end position="2986"/>
    </location>
</feature>
<feature type="domain" description="Ig-like" evidence="23">
    <location>
        <begin position="3494"/>
        <end position="3579"/>
    </location>
</feature>
<reference evidence="25" key="3">
    <citation type="submission" date="2025-09" db="UniProtKB">
        <authorList>
            <consortium name="Ensembl"/>
        </authorList>
    </citation>
    <scope>IDENTIFICATION</scope>
</reference>
<sequence>MDQNLFGGAPRFLTRPKAFSVCVGKDATLSCTIVGNPTPLITWEKEKLKLTSGGRFKTVEDGDVYRLTIYDLTLEDSGQYMCRAKNSVGEAYAAVTVKVALPTEMSQRAPVFMVKPTSARVGLGGDVVFLCRVAAYPEANFDWEKDGRYLGETNRIKIVSDSDSSTLKIQSVRNLDSGTYTCRAQNAVGRAHAAAALAVDAQDSRHLASDKSTSLLSHLQKRKEEMKKDIAVYRTEESSATVSSSSKTNITDALSLEHQLRASALAKLPKGVFTRTCTVTEGKHAKLSCFVTGHPKPHIIWRKDGTNISEGRRHVIYEDQAENFILKILYCKQSDNGLYTCNATNMAGQTYSAVLVTVKEPKVPFKRKLQDVEVQEKTSATLMCEVPLIATQANWFMEETRLEQNIKYRMEEEGTLRRLTIHNVTTNDDGVYICEMKEGSRTVAELTVLGNITKKLPRRTVVPVSDTVIFCVELEHPCSDACWTRNGEKLKQDSRISIACVLRQYTLTIRDCQADDSGEVAFVAGDCKTSTRFTVTAARKHPPDPPVDAVVQNKTDSSITIQWSPPDSDRPVPIKGYIVEKRKVGTQTWQRCNAGESIISTEITIFNFTEEASYQFRISAMNDFGQSPYLEVPGSFYLEPSAEITKGLMNSTAISGEEFSISVELSAVCSGFWSLNGRLLRSGADYLITRIKNIHTLLIRVVTMEMNGVEVKFVGGGSQSSCILSVKAPPVRFTNKSDHLEVVTCSAQATAQLTAEVSDYDTQVVWMRNGREVKMGKKYEYVISERKRILMVHNVTEEDVGVYECVLAEDKLPMQLTLKDEPAKFLNKARGTMGLSSSLKGDLELSCEVSPASAVVVWRKDQVEITEDQRTTIISKGTQRKLIIKSAKKSDEGHYSCETAADKVTFQVKIKEAQAAAAFSNKESVQREVKATLSQKATLSCNVSDSKTEVKWYKDGKLLVSSRTIYSEAKGNTRQLVIEKVEKSDAGEYTCEAGGDKLVFKIFVSDAQSAFLNKESVQKEVKATLSQKTTLSCEVADTKTEVKWYKDGKLLTSSKTIHTESKGNSRQLVIDSVEKKDAGEYICEARTEKLAFKMQVTEAKSAFSNKESVQKEVKAILSQKASLSCEVSDSKTEVKWYKDGKLLTSTKTVHTESKGKTRQLLIDNVEKKDVGEYICEAGTEKLVFKLQVQDTQVQSAFSNKQSVQKEVKTTISQKATLSCEVTDTKMEVKWLKDGKQLTSGKTIHEESKGKSRQLVIDSVEKKDAGEYICEAGTEKLAFKIHVEEMQLKSAFSNKESIQKEVKATLSQKAILSCEVADAKTEVKWVKDGKLLTTSKKIHVESKGKTRQLVINSVEKKDAGEYICEAGTEKLAFRIQVTEAPAGFSNKESVQKEVKATLSQKATLSCEVSDAKTEVKWYKDGKLLTSSKAVHMESKGRTRELVIEKMDKKDAGEYTCEAGTEKLVFKLQSTDVAVKFQKKLVKDTCIVQASENIVLTTELTAESGSVKWFRDGVELKDSSKYEMKKDGLSRTLLVKSTETKDSGIYSCQTAGDKLEFKVQVKDSALKFVVPLTPATVELGGTLSLICELNQPSGDVVWHHDGREIKPGGRYSVRTDGAKRVLTVTGMAKEDEGEYRCECKTDKTSAKVTSKAPRQVRLTTKLNNVAAMEGKDAIFKCAVSPADVSVKWFHNNIPITAGPKYKLEHGGSSHSLTITSVTQKDAGEVSVDAEGKSCKATLQVQHEPVTFKKKLENLTVEEQSEVKLEVELSKASDEVRWMKNSVVLQPAGNMEIRVNGAKQALVFKSVTHADRGIYSCETLDDKTQAKLSVEMKKIQVVKGLTETKAHETETVTLEVELSQADVEGFWSRDGAKLKSVGNCRITALGKKHALTLSSLKREDAGTISFQAEGVHTSAKLIVTEPPAMISKPIMDISVAEKEKVTFECEVSRTNADVTWFKEDVELKPGKNFGLHSLGRKRSLVINKCTPEDGGTYICRTTDDNTSAKLTVHAREIKIIKKLEDLEVMEKESASFVCEISHDEVECQWYKGNTKLKASDNIKMRQEGRTYVLLFRSVTPEDMGEIKFTAEKASSTAKLKVKELPVKFVKRLRDKIAMYKHRGHLECQVSRASAKVKWYKNKTEIKPSKKYEIKSEDVYRKLTINDVDDRDEDTYTCDATDDKTSCNLLVEEQSISIVRELSSVEVTEPFAAVFEVEISMELVKPPVWTLNGVAVQEGADVEMEKEGTMQRLTFKKTKASMTGPVQFTAGKSKSLAQLTVKERPLEIAEPIKDVKAKEKSSAILTCKFSATPKGVNWFKGPVPLAASDKYNIKQDATRAQLTIHKLTVEDTGEYRCQSGPAETKGTLHVEAREIKITKHLADTEVDEDSDAVFTCEINYADEEVQWLLNDKVLFTNEVNTIVHDGKVHKLTLKNLAPQDGGTITFRVRKLKESVTLRVKEKRAVFLKSLDDVIGEEKGMVTLACEASKPRVSPTWRKEGKVLKAGPKYELLHTGKSLGLIIKDVTKEDAGEYSCDLGTEVSKSKVTIREIGIGITKWLKSAEVNEGETCSFECILSRESTDECSWTVNGQTITNGGRFKISSKGRKYMLTIQDVTPADGGEVVFNLKDLSSKTTLTVEGKASSVSKGLQNICAVQGEDAMFTCEVIQARSTVKWAKEGKAIKKSQKYDISQQDKVMKLTIHNVSTQDSGEYSCEVVGGATTKANLEIKEPIHKFTKALKDSQADENGSVTLQCETAQTPSTVIWLKGHTELKAGGRYEMSQKEGVLTLIIKQLEEEDTDIYTCDVGTAKSMAKVTVKAQPVTFKQKLENQEAEEGNSVTLCSELSKPGVPVEWKKGTQVLKSGEKYQMKQKASVNELVINKVVPEDSGDYSCVCGDQKTTANLKIKAQPVTFKQKLESQEAEEGNNVTLCCELSKPGVPVEWKKGTQVLKSGEKYQMKQKASVNELMINKVMPEDSGDYSCVCGDQKTTASLKIKAQPVTFKQKLENQEAEEGNSVTLCCELSKPGVPVEWKKGTQVLKSGEKYQMKQKASVNELMINKVVPEDSGDYSCVCGDQKTTASLKIKAVKLSAPPSAAKLESKRQETKEKIEGQMPESPPTDAKDEDKRQEINEIVEAVTLPTTGQTPKQQLLRQETEKGARELKVKGEAEKTVAGTAVKQDIQRQRTKEPGEVAVEMSAASAGTSKVEAEKQESKKEIEEKQQPAGSEVILMPDPLELDTTVKGQVAVQLSATSTMTSKVEAEKQESKMKVEEKQHPADSEVILTPEPLELDTTVKGQVAVEMSAVTSKIEAEKEESRMKAEAAPVLFKKELQSQEATEGGEASLSCETSSPDCKVTWRKGSTVLTHGKKYTMEHRATTHILVIHKLAMEDSGEYTCDTGDKKSTATLAVKEHVRIIRELCDITVTTGQDAVFEVELSHSGVTSGEWWLGDNLLQNNDLNQMSSQGKVHRLALKMVTSDESGDVAFVVGEEKSVACLLVEEKPKVLILEKPHNTVALEGETVTLACTISDPNSTVTWIRNNVAIQAGLKYDLRKNAAFHQLRIHNVVPEDSGTYICDTGDAQCDVKLTVEGAPAFFQKELKNQDTVEGDDITLHCELSKPGVRVEWRKGGIVLQPGKKHEMRQKGCIQELCIRNLEPEDSGYYTCDAGDQLTTASLAVQAKPIHIVQGLEDVETFDGGEALFECALSRPENKDYCWLLDGKPVKESPTAEIVLFESGRRHLLLLKELHVKDSCTVTFKSGTASTSAQLSIKGWQLDIVKDWRTEWLQWERRLSFAFS</sequence>
<keyword evidence="17" id="KW-1015">Disulfide bond</keyword>
<gene>
    <name evidence="25" type="primary">OBSCN</name>
</gene>
<dbReference type="FunFam" id="2.60.40.10:FF:000502">
    <property type="entry name" value="obscurin-like protein 1 isoform X2"/>
    <property type="match status" value="1"/>
</dbReference>
<keyword evidence="10" id="KW-0479">Metal-binding</keyword>
<dbReference type="FunFam" id="2.60.40.10:FF:000523">
    <property type="entry name" value="obscurin isoform X4"/>
    <property type="match status" value="1"/>
</dbReference>
<dbReference type="FunFam" id="2.60.40.10:FF:000214">
    <property type="entry name" value="titin isoform X1"/>
    <property type="match status" value="4"/>
</dbReference>
<dbReference type="FunFam" id="2.60.40.10:FF:000050">
    <property type="entry name" value="Titin isoform B"/>
    <property type="match status" value="1"/>
</dbReference>
<evidence type="ECO:0000256" key="19">
    <source>
        <dbReference type="ARBA" id="ARBA00023319"/>
    </source>
</evidence>
<feature type="domain" description="Ig-like" evidence="23">
    <location>
        <begin position="743"/>
        <end position="817"/>
    </location>
</feature>
<feature type="compositionally biased region" description="Basic and acidic residues" evidence="22">
    <location>
        <begin position="3251"/>
        <end position="3270"/>
    </location>
</feature>
<dbReference type="InterPro" id="IPR003599">
    <property type="entry name" value="Ig_sub"/>
</dbReference>
<dbReference type="InterPro" id="IPR052385">
    <property type="entry name" value="Obscurin/Obscurin-like_Reg"/>
</dbReference>
<evidence type="ECO:0000256" key="15">
    <source>
        <dbReference type="ARBA" id="ARBA00022842"/>
    </source>
</evidence>
<dbReference type="InterPro" id="IPR013106">
    <property type="entry name" value="Ig_V-set"/>
</dbReference>
<comment type="similarity">
    <text evidence="4">Belongs to the protein kinase superfamily. CAMK Ser/Thr protein kinase family.</text>
</comment>
<dbReference type="Proteomes" id="UP001501940">
    <property type="component" value="Chromosome 10"/>
</dbReference>
<keyword evidence="26" id="KW-1185">Reference proteome</keyword>
<dbReference type="CDD" id="cd00096">
    <property type="entry name" value="Ig"/>
    <property type="match status" value="6"/>
</dbReference>
<evidence type="ECO:0000256" key="7">
    <source>
        <dbReference type="ARBA" id="ARBA00022527"/>
    </source>
</evidence>
<dbReference type="FunFam" id="2.60.40.10:FF:000707">
    <property type="entry name" value="Obscurin, cytoskeletal calmodulin and titin-interacting RhoGEF"/>
    <property type="match status" value="1"/>
</dbReference>
<dbReference type="SUPFAM" id="SSF48726">
    <property type="entry name" value="Immunoglobulin"/>
    <property type="match status" value="36"/>
</dbReference>
<dbReference type="SUPFAM" id="SSF49265">
    <property type="entry name" value="Fibronectin type III"/>
    <property type="match status" value="1"/>
</dbReference>
<feature type="region of interest" description="Disordered" evidence="22">
    <location>
        <begin position="3085"/>
        <end position="3117"/>
    </location>
</feature>
<dbReference type="SMART" id="SM00408">
    <property type="entry name" value="IGc2"/>
    <property type="match status" value="28"/>
</dbReference>
<feature type="compositionally biased region" description="Basic and acidic residues" evidence="22">
    <location>
        <begin position="3172"/>
        <end position="3182"/>
    </location>
</feature>